<gene>
    <name evidence="2" type="ORF">ACFQ1Z_10445</name>
</gene>
<keyword evidence="3" id="KW-1185">Reference proteome</keyword>
<dbReference type="RefSeq" id="WP_379057475.1">
    <property type="nucleotide sequence ID" value="NZ_JBHTKB010000002.1"/>
</dbReference>
<evidence type="ECO:0000313" key="2">
    <source>
        <dbReference type="EMBL" id="MFD0913967.1"/>
    </source>
</evidence>
<feature type="compositionally biased region" description="Polar residues" evidence="1">
    <location>
        <begin position="1"/>
        <end position="12"/>
    </location>
</feature>
<protein>
    <submittedName>
        <fullName evidence="2">Uncharacterized protein</fullName>
    </submittedName>
</protein>
<reference evidence="3" key="1">
    <citation type="journal article" date="2019" name="Int. J. Syst. Evol. Microbiol.">
        <title>The Global Catalogue of Microorganisms (GCM) 10K type strain sequencing project: providing services to taxonomists for standard genome sequencing and annotation.</title>
        <authorList>
            <consortium name="The Broad Institute Genomics Platform"/>
            <consortium name="The Broad Institute Genome Sequencing Center for Infectious Disease"/>
            <person name="Wu L."/>
            <person name="Ma J."/>
        </authorList>
    </citation>
    <scope>NUCLEOTIDE SEQUENCE [LARGE SCALE GENOMIC DNA]</scope>
    <source>
        <strain evidence="3">CCUG 58412</strain>
    </source>
</reference>
<dbReference type="EMBL" id="JBHTKB010000002">
    <property type="protein sequence ID" value="MFD0913967.1"/>
    <property type="molecule type" value="Genomic_DNA"/>
</dbReference>
<proteinExistence type="predicted"/>
<dbReference type="Proteomes" id="UP001597128">
    <property type="component" value="Unassembled WGS sequence"/>
</dbReference>
<name>A0ABW3F6A5_9PROT</name>
<sequence length="101" mass="11253">MVSETQINQADPNPQVEKDTLHSGEVSARLLMDIFVNHFKLLTGEALLASKLASVWYDKQKSQEDLVNGLEYAKAQEWIVALDEAFRLTEAGFQAADVADE</sequence>
<evidence type="ECO:0000256" key="1">
    <source>
        <dbReference type="SAM" id="MobiDB-lite"/>
    </source>
</evidence>
<evidence type="ECO:0000313" key="3">
    <source>
        <dbReference type="Proteomes" id="UP001597128"/>
    </source>
</evidence>
<feature type="region of interest" description="Disordered" evidence="1">
    <location>
        <begin position="1"/>
        <end position="20"/>
    </location>
</feature>
<organism evidence="2 3">
    <name type="scientific">Methylophilus luteus</name>
    <dbReference type="NCBI Taxonomy" id="640108"/>
    <lineage>
        <taxon>Bacteria</taxon>
        <taxon>Pseudomonadati</taxon>
        <taxon>Pseudomonadota</taxon>
        <taxon>Betaproteobacteria</taxon>
        <taxon>Nitrosomonadales</taxon>
        <taxon>Methylophilaceae</taxon>
        <taxon>Methylophilus</taxon>
    </lineage>
</organism>
<comment type="caution">
    <text evidence="2">The sequence shown here is derived from an EMBL/GenBank/DDBJ whole genome shotgun (WGS) entry which is preliminary data.</text>
</comment>
<accession>A0ABW3F6A5</accession>